<dbReference type="InterPro" id="IPR013525">
    <property type="entry name" value="ABC2_TM"/>
</dbReference>
<keyword evidence="5 6" id="KW-0472">Membrane</keyword>
<evidence type="ECO:0000256" key="4">
    <source>
        <dbReference type="ARBA" id="ARBA00022989"/>
    </source>
</evidence>
<feature type="transmembrane region" description="Helical" evidence="6">
    <location>
        <begin position="103"/>
        <end position="123"/>
    </location>
</feature>
<evidence type="ECO:0000313" key="8">
    <source>
        <dbReference type="EMBL" id="SPC74515.1"/>
    </source>
</evidence>
<keyword evidence="2" id="KW-0813">Transport</keyword>
<feature type="domain" description="ABC-2 type transporter transmembrane" evidence="7">
    <location>
        <begin position="41"/>
        <end position="126"/>
    </location>
</feature>
<evidence type="ECO:0000256" key="5">
    <source>
        <dbReference type="ARBA" id="ARBA00023136"/>
    </source>
</evidence>
<evidence type="ECO:0000256" key="3">
    <source>
        <dbReference type="ARBA" id="ARBA00022692"/>
    </source>
</evidence>
<accession>A0A2N9EID3</accession>
<feature type="transmembrane region" description="Helical" evidence="6">
    <location>
        <begin position="75"/>
        <end position="97"/>
    </location>
</feature>
<sequence>MLMETELVLLAKSFIQFDALHFAVCLISAVWNAVLEERRENVLVEVPYLFTQAVLYVIITYPMIGYYWSAYKIFWSFYSMFCTLLYFNYLGMLLVSLTPNVQVASIVASSSYTMLNLFSGFIVPRPVSL</sequence>
<evidence type="ECO:0000256" key="1">
    <source>
        <dbReference type="ARBA" id="ARBA00004141"/>
    </source>
</evidence>
<comment type="subcellular location">
    <subcellularLocation>
        <location evidence="1">Membrane</location>
        <topology evidence="1">Multi-pass membrane protein</topology>
    </subcellularLocation>
</comment>
<dbReference type="Pfam" id="PF01061">
    <property type="entry name" value="ABC2_membrane"/>
    <property type="match status" value="1"/>
</dbReference>
<evidence type="ECO:0000256" key="2">
    <source>
        <dbReference type="ARBA" id="ARBA00022448"/>
    </source>
</evidence>
<keyword evidence="4 6" id="KW-1133">Transmembrane helix</keyword>
<reference evidence="8" key="1">
    <citation type="submission" date="2018-02" db="EMBL/GenBank/DDBJ databases">
        <authorList>
            <person name="Cohen D.B."/>
            <person name="Kent A.D."/>
        </authorList>
    </citation>
    <scope>NUCLEOTIDE SEQUENCE</scope>
</reference>
<proteinExistence type="predicted"/>
<gene>
    <name evidence="8" type="ORF">FSB_LOCUS2397</name>
</gene>
<evidence type="ECO:0000256" key="6">
    <source>
        <dbReference type="SAM" id="Phobius"/>
    </source>
</evidence>
<dbReference type="AlphaFoldDB" id="A0A2N9EID3"/>
<organism evidence="8">
    <name type="scientific">Fagus sylvatica</name>
    <name type="common">Beechnut</name>
    <dbReference type="NCBI Taxonomy" id="28930"/>
    <lineage>
        <taxon>Eukaryota</taxon>
        <taxon>Viridiplantae</taxon>
        <taxon>Streptophyta</taxon>
        <taxon>Embryophyta</taxon>
        <taxon>Tracheophyta</taxon>
        <taxon>Spermatophyta</taxon>
        <taxon>Magnoliopsida</taxon>
        <taxon>eudicotyledons</taxon>
        <taxon>Gunneridae</taxon>
        <taxon>Pentapetalae</taxon>
        <taxon>rosids</taxon>
        <taxon>fabids</taxon>
        <taxon>Fagales</taxon>
        <taxon>Fagaceae</taxon>
        <taxon>Fagus</taxon>
    </lineage>
</organism>
<keyword evidence="3 6" id="KW-0812">Transmembrane</keyword>
<feature type="transmembrane region" description="Helical" evidence="6">
    <location>
        <begin position="46"/>
        <end position="68"/>
    </location>
</feature>
<dbReference type="GO" id="GO:0140359">
    <property type="term" value="F:ABC-type transporter activity"/>
    <property type="evidence" value="ECO:0007669"/>
    <property type="project" value="InterPro"/>
</dbReference>
<dbReference type="PANTHER" id="PTHR19241">
    <property type="entry name" value="ATP-BINDING CASSETTE TRANSPORTER"/>
    <property type="match status" value="1"/>
</dbReference>
<name>A0A2N9EID3_FAGSY</name>
<evidence type="ECO:0000259" key="7">
    <source>
        <dbReference type="Pfam" id="PF01061"/>
    </source>
</evidence>
<dbReference type="GO" id="GO:0005886">
    <property type="term" value="C:plasma membrane"/>
    <property type="evidence" value="ECO:0007669"/>
    <property type="project" value="UniProtKB-ARBA"/>
</dbReference>
<protein>
    <recommendedName>
        <fullName evidence="7">ABC-2 type transporter transmembrane domain-containing protein</fullName>
    </recommendedName>
</protein>
<feature type="transmembrane region" description="Helical" evidence="6">
    <location>
        <begin position="7"/>
        <end position="34"/>
    </location>
</feature>
<dbReference type="EMBL" id="OIVN01000113">
    <property type="protein sequence ID" value="SPC74515.1"/>
    <property type="molecule type" value="Genomic_DNA"/>
</dbReference>